<protein>
    <submittedName>
        <fullName evidence="1">Uncharacterized protein</fullName>
    </submittedName>
</protein>
<sequence>MNFENLKYIEQKINDCTTFGQFFKIILKVLNINITKLSIEIKADRRKLINLLYDNKSDVSLNLMQDVEDYFNLETGYLTDKWYFFKNKKIYDYDENKSESLIKVFGWEVLEKNPYIFNTLNNVEPIKELTTEEKLNLIKRFYGTLDPEAYLEDVQKHLYIHKCKIFKPYRLPFIRYCELFIKDYFKDLNGKTFKLSNNLTKSFIVEIFDILFSNKMEFKDKFERASFLLYQRGVEIIKLPYVEKSFTRAISFTYGKKKYIILTDMYNSEILILFALIREIISWFYPLLTKDEYYDLFKKYYSSWKNKHKGTKLEMA</sequence>
<dbReference type="KEGG" id="mphc:DMC14_001590"/>
<dbReference type="Proteomes" id="UP000256585">
    <property type="component" value="Chromosome"/>
</dbReference>
<evidence type="ECO:0000313" key="1">
    <source>
        <dbReference type="EMBL" id="AZZ65478.2"/>
    </source>
</evidence>
<proteinExistence type="predicted"/>
<reference evidence="1" key="1">
    <citation type="submission" date="2019-03" db="EMBL/GenBank/DDBJ databases">
        <title>Draft Sequence and Annotation of the Mycoplasma phocicerebrale Strain 1049T Genome.</title>
        <authorList>
            <person name="Frasca S.Jr."/>
            <person name="Kutish G.F."/>
            <person name="Castellanos Gell J."/>
            <person name="Michaels D.L."/>
            <person name="Brown D.R."/>
        </authorList>
    </citation>
    <scope>NUCLEOTIDE SEQUENCE</scope>
    <source>
        <strain evidence="1">1049</strain>
    </source>
</reference>
<gene>
    <name evidence="1" type="ORF">DMC14_001590</name>
</gene>
<dbReference type="EMBL" id="CP033058">
    <property type="protein sequence ID" value="AZZ65478.2"/>
    <property type="molecule type" value="Genomic_DNA"/>
</dbReference>
<name>A0A3Q9V961_9BACT</name>
<dbReference type="AlphaFoldDB" id="A0A3Q9V961"/>
<organism evidence="1 2">
    <name type="scientific">Metamycoplasma phocicerebrale</name>
    <dbReference type="NCBI Taxonomy" id="142649"/>
    <lineage>
        <taxon>Bacteria</taxon>
        <taxon>Bacillati</taxon>
        <taxon>Mycoplasmatota</taxon>
        <taxon>Mycoplasmoidales</taxon>
        <taxon>Metamycoplasmataceae</taxon>
        <taxon>Metamycoplasma</taxon>
    </lineage>
</organism>
<dbReference type="RefSeq" id="WP_137412670.1">
    <property type="nucleotide sequence ID" value="NZ_CP033058.2"/>
</dbReference>
<keyword evidence="2" id="KW-1185">Reference proteome</keyword>
<dbReference type="OrthoDB" id="9960112at2"/>
<evidence type="ECO:0000313" key="2">
    <source>
        <dbReference type="Proteomes" id="UP000256585"/>
    </source>
</evidence>
<accession>A0A3Q9V961</accession>